<dbReference type="EMBL" id="MN739942">
    <property type="protein sequence ID" value="QHT78867.1"/>
    <property type="molecule type" value="Genomic_DNA"/>
</dbReference>
<accession>A0A6C0HER6</accession>
<keyword evidence="1" id="KW-0472">Membrane</keyword>
<organism evidence="2">
    <name type="scientific">viral metagenome</name>
    <dbReference type="NCBI Taxonomy" id="1070528"/>
    <lineage>
        <taxon>unclassified sequences</taxon>
        <taxon>metagenomes</taxon>
        <taxon>organismal metagenomes</taxon>
    </lineage>
</organism>
<dbReference type="AlphaFoldDB" id="A0A6C0HER6"/>
<proteinExistence type="predicted"/>
<name>A0A6C0HER6_9ZZZZ</name>
<sequence length="85" mass="9844">MLVDILKDKRFNTFFSFLMGIFIILLLRPICKGNDCFSYKAPSVKTITDHAYKIGDTCYKFAPKETKCPITGVIEPFEWMVNRVN</sequence>
<protein>
    <submittedName>
        <fullName evidence="2">Uncharacterized protein</fullName>
    </submittedName>
</protein>
<keyword evidence="1" id="KW-1133">Transmembrane helix</keyword>
<evidence type="ECO:0000256" key="1">
    <source>
        <dbReference type="SAM" id="Phobius"/>
    </source>
</evidence>
<keyword evidence="1" id="KW-0812">Transmembrane</keyword>
<evidence type="ECO:0000313" key="2">
    <source>
        <dbReference type="EMBL" id="QHT78867.1"/>
    </source>
</evidence>
<reference evidence="2" key="1">
    <citation type="journal article" date="2020" name="Nature">
        <title>Giant virus diversity and host interactions through global metagenomics.</title>
        <authorList>
            <person name="Schulz F."/>
            <person name="Roux S."/>
            <person name="Paez-Espino D."/>
            <person name="Jungbluth S."/>
            <person name="Walsh D.A."/>
            <person name="Denef V.J."/>
            <person name="McMahon K.D."/>
            <person name="Konstantinidis K.T."/>
            <person name="Eloe-Fadrosh E.A."/>
            <person name="Kyrpides N.C."/>
            <person name="Woyke T."/>
        </authorList>
    </citation>
    <scope>NUCLEOTIDE SEQUENCE</scope>
    <source>
        <strain evidence="2">GVMAG-M-3300023179-97</strain>
    </source>
</reference>
<feature type="transmembrane region" description="Helical" evidence="1">
    <location>
        <begin position="12"/>
        <end position="30"/>
    </location>
</feature>